<evidence type="ECO:0000256" key="1">
    <source>
        <dbReference type="ARBA" id="ARBA00004370"/>
    </source>
</evidence>
<dbReference type="InterPro" id="IPR007235">
    <property type="entry name" value="Glyco_trans_28_C"/>
</dbReference>
<dbReference type="GO" id="GO:0016020">
    <property type="term" value="C:membrane"/>
    <property type="evidence" value="ECO:0007669"/>
    <property type="project" value="UniProtKB-SubCell"/>
</dbReference>
<dbReference type="SUPFAM" id="SSF53756">
    <property type="entry name" value="UDP-Glycosyltransferase/glycogen phosphorylase"/>
    <property type="match status" value="1"/>
</dbReference>
<name>A0AAP2W874_9FIRM</name>
<accession>A0AAP2W874</accession>
<evidence type="ECO:0000313" key="8">
    <source>
        <dbReference type="Proteomes" id="UP001299265"/>
    </source>
</evidence>
<keyword evidence="3" id="KW-0328">Glycosyltransferase</keyword>
<dbReference type="GO" id="GO:0009247">
    <property type="term" value="P:glycolipid biosynthetic process"/>
    <property type="evidence" value="ECO:0007669"/>
    <property type="project" value="InterPro"/>
</dbReference>
<dbReference type="InterPro" id="IPR009695">
    <property type="entry name" value="Diacylglyc_glucosyltr_N"/>
</dbReference>
<dbReference type="Proteomes" id="UP001299265">
    <property type="component" value="Unassembled WGS sequence"/>
</dbReference>
<proteinExistence type="inferred from homology"/>
<keyword evidence="4" id="KW-0808">Transferase</keyword>
<reference evidence="7 8" key="1">
    <citation type="submission" date="2021-11" db="EMBL/GenBank/DDBJ databases">
        <title>Lacrimispora sp. nov. NSJ-141 isolated from human feces.</title>
        <authorList>
            <person name="Abdugheni R."/>
        </authorList>
    </citation>
    <scope>NUCLEOTIDE SEQUENCE [LARGE SCALE GENOMIC DNA]</scope>
    <source>
        <strain evidence="7 8">NSJ-141</strain>
    </source>
</reference>
<dbReference type="RefSeq" id="WP_231061750.1">
    <property type="nucleotide sequence ID" value="NZ_JAJNOR010000001.1"/>
</dbReference>
<comment type="caution">
    <text evidence="7">The sequence shown here is derived from an EMBL/GenBank/DDBJ whole genome shotgun (WGS) entry which is preliminary data.</text>
</comment>
<gene>
    <name evidence="7" type="ORF">LQE92_04295</name>
</gene>
<feature type="domain" description="Diacylglycerol glucosyltransferase N-terminal" evidence="6">
    <location>
        <begin position="14"/>
        <end position="177"/>
    </location>
</feature>
<comment type="subcellular location">
    <subcellularLocation>
        <location evidence="1">Membrane</location>
    </subcellularLocation>
</comment>
<dbReference type="EMBL" id="JAJNOR010000001">
    <property type="protein sequence ID" value="MCD2491845.1"/>
    <property type="molecule type" value="Genomic_DNA"/>
</dbReference>
<dbReference type="AlphaFoldDB" id="A0AAP2W874"/>
<dbReference type="PANTHER" id="PTHR43025:SF3">
    <property type="entry name" value="MONOGALACTOSYLDIACYLGLYCEROL SYNTHASE 1, CHLOROPLASTIC"/>
    <property type="match status" value="1"/>
</dbReference>
<organism evidence="7 8">
    <name type="scientific">Lientehia hominis</name>
    <dbReference type="NCBI Taxonomy" id="2897778"/>
    <lineage>
        <taxon>Bacteria</taxon>
        <taxon>Bacillati</taxon>
        <taxon>Bacillota</taxon>
        <taxon>Clostridia</taxon>
        <taxon>Lachnospirales</taxon>
        <taxon>Lachnospiraceae</taxon>
        <taxon>Lientehia</taxon>
    </lineage>
</organism>
<evidence type="ECO:0000256" key="4">
    <source>
        <dbReference type="ARBA" id="ARBA00022679"/>
    </source>
</evidence>
<sequence length="384" mass="44102">MKVVILAGKFGMGHYQAARAVLEQLEKEYGDVQVEVVDWMEYIFPQLSGMIYKTYAAIVNHCQWYYNHRYSRLENAEIDQRPEVALAGRWGVSRLLKEKKPDILIATLALCAKTVSSYKEKHRCQVPLITCVTDITGHSEWINRHTDAYMVGSEKVKYEFIRKGVPREKIFVTGIPVRLEFHEKLRTKNGYGNGCKKRRKLLLMGGGLGLLPHDLSFYEALDRMPGVETTLITGSNQALRRRLEGRFPHIQVLGYVQNISDHLRDSDLVVTKPGGITVFEAVSVATPVAALNPRLKQEVYNAVYLEENRLGEVIWGDAEECLDRLEALLSDSRKLAYYKMQMRRLQHRLDYHGISEVIDYVIREEMNRYAAKHRKLRGAVGFNI</sequence>
<dbReference type="Gene3D" id="3.40.50.2000">
    <property type="entry name" value="Glycogen Phosphorylase B"/>
    <property type="match status" value="1"/>
</dbReference>
<evidence type="ECO:0000256" key="2">
    <source>
        <dbReference type="ARBA" id="ARBA00006962"/>
    </source>
</evidence>
<feature type="domain" description="Glycosyl transferase family 28 C-terminal" evidence="5">
    <location>
        <begin position="232"/>
        <end position="336"/>
    </location>
</feature>
<dbReference type="InterPro" id="IPR050519">
    <property type="entry name" value="Glycosyltransf_28_UgtP"/>
</dbReference>
<dbReference type="GO" id="GO:0016758">
    <property type="term" value="F:hexosyltransferase activity"/>
    <property type="evidence" value="ECO:0007669"/>
    <property type="project" value="InterPro"/>
</dbReference>
<dbReference type="PANTHER" id="PTHR43025">
    <property type="entry name" value="MONOGALACTOSYLDIACYLGLYCEROL SYNTHASE"/>
    <property type="match status" value="1"/>
</dbReference>
<protein>
    <submittedName>
        <fullName evidence="7">UDP-diphospho-muramoylpentapeptide beta-N-acetylglucosaminyltransferase</fullName>
    </submittedName>
</protein>
<dbReference type="Pfam" id="PF06925">
    <property type="entry name" value="MGDG_synth"/>
    <property type="match status" value="1"/>
</dbReference>
<evidence type="ECO:0000256" key="3">
    <source>
        <dbReference type="ARBA" id="ARBA00022676"/>
    </source>
</evidence>
<comment type="similarity">
    <text evidence="2">Belongs to the glycosyltransferase 28 family.</text>
</comment>
<keyword evidence="8" id="KW-1185">Reference proteome</keyword>
<evidence type="ECO:0000313" key="7">
    <source>
        <dbReference type="EMBL" id="MCD2491845.1"/>
    </source>
</evidence>
<dbReference type="Pfam" id="PF04101">
    <property type="entry name" value="Glyco_tran_28_C"/>
    <property type="match status" value="1"/>
</dbReference>
<evidence type="ECO:0000259" key="6">
    <source>
        <dbReference type="Pfam" id="PF06925"/>
    </source>
</evidence>
<evidence type="ECO:0000259" key="5">
    <source>
        <dbReference type="Pfam" id="PF04101"/>
    </source>
</evidence>